<organism evidence="1 2">
    <name type="scientific">Rhodococcus oryzae</name>
    <dbReference type="NCBI Taxonomy" id="2571143"/>
    <lineage>
        <taxon>Bacteria</taxon>
        <taxon>Bacillati</taxon>
        <taxon>Actinomycetota</taxon>
        <taxon>Actinomycetes</taxon>
        <taxon>Mycobacteriales</taxon>
        <taxon>Nocardiaceae</taxon>
        <taxon>Rhodococcus</taxon>
    </lineage>
</organism>
<protein>
    <recommendedName>
        <fullName evidence="3">Fe-S oxidoreductase</fullName>
    </recommendedName>
</protein>
<name>A0ABY2RRR0_9NOCA</name>
<sequence length="113" mass="12573">MVATVAALAYAAALRARIVFDEEFDLFVCAGMRFGFARGGTTIGGAYLTGRNTGAATLRHEAVHAEQWARYGLGFIVRYLIEEIRHPMHRNRFEIEAGLVDGGYVRRPKRRSG</sequence>
<gene>
    <name evidence="1" type="ORF">FCG67_02455</name>
</gene>
<dbReference type="Proteomes" id="UP000305109">
    <property type="component" value="Unassembled WGS sequence"/>
</dbReference>
<comment type="caution">
    <text evidence="1">The sequence shown here is derived from an EMBL/GenBank/DDBJ whole genome shotgun (WGS) entry which is preliminary data.</text>
</comment>
<dbReference type="EMBL" id="SUMD01000001">
    <property type="protein sequence ID" value="TJZ81741.1"/>
    <property type="molecule type" value="Genomic_DNA"/>
</dbReference>
<keyword evidence="2" id="KW-1185">Reference proteome</keyword>
<evidence type="ECO:0000313" key="2">
    <source>
        <dbReference type="Proteomes" id="UP000305109"/>
    </source>
</evidence>
<accession>A0ABY2RRR0</accession>
<dbReference type="RefSeq" id="WP_136907176.1">
    <property type="nucleotide sequence ID" value="NZ_SUMD01000001.1"/>
</dbReference>
<proteinExistence type="predicted"/>
<reference evidence="1 2" key="1">
    <citation type="submission" date="2019-04" db="EMBL/GenBank/DDBJ databases">
        <title>Rhodococcus oryzae sp. nov., a novel actinomycete isolated from rhizosphere soil of rice (Oryza sativa L.).</title>
        <authorList>
            <person name="Li C."/>
        </authorList>
    </citation>
    <scope>NUCLEOTIDE SEQUENCE [LARGE SCALE GENOMIC DNA]</scope>
    <source>
        <strain evidence="1 2">NEAU-CX67</strain>
    </source>
</reference>
<evidence type="ECO:0008006" key="3">
    <source>
        <dbReference type="Google" id="ProtNLM"/>
    </source>
</evidence>
<evidence type="ECO:0000313" key="1">
    <source>
        <dbReference type="EMBL" id="TJZ81741.1"/>
    </source>
</evidence>